<keyword evidence="1" id="KW-0812">Transmembrane</keyword>
<organism evidence="2 3">
    <name type="scientific">Paenibacillus gansuensis</name>
    <dbReference type="NCBI Taxonomy" id="306542"/>
    <lineage>
        <taxon>Bacteria</taxon>
        <taxon>Bacillati</taxon>
        <taxon>Bacillota</taxon>
        <taxon>Bacilli</taxon>
        <taxon>Bacillales</taxon>
        <taxon>Paenibacillaceae</taxon>
        <taxon>Paenibacillus</taxon>
    </lineage>
</organism>
<protein>
    <submittedName>
        <fullName evidence="2">Uncharacterized protein</fullName>
    </submittedName>
</protein>
<keyword evidence="1" id="KW-0472">Membrane</keyword>
<evidence type="ECO:0000256" key="1">
    <source>
        <dbReference type="SAM" id="Phobius"/>
    </source>
</evidence>
<reference evidence="3" key="1">
    <citation type="journal article" date="2019" name="Int. J. Syst. Evol. Microbiol.">
        <title>The Global Catalogue of Microorganisms (GCM) 10K type strain sequencing project: providing services to taxonomists for standard genome sequencing and annotation.</title>
        <authorList>
            <consortium name="The Broad Institute Genomics Platform"/>
            <consortium name="The Broad Institute Genome Sequencing Center for Infectious Disease"/>
            <person name="Wu L."/>
            <person name="Ma J."/>
        </authorList>
    </citation>
    <scope>NUCLEOTIDE SEQUENCE [LARGE SCALE GENOMIC DNA]</scope>
    <source>
        <strain evidence="3">KCTC 3950</strain>
    </source>
</reference>
<comment type="caution">
    <text evidence="2">The sequence shown here is derived from an EMBL/GenBank/DDBJ whole genome shotgun (WGS) entry which is preliminary data.</text>
</comment>
<accession>A0ABW5PHB0</accession>
<evidence type="ECO:0000313" key="2">
    <source>
        <dbReference type="EMBL" id="MFD2614170.1"/>
    </source>
</evidence>
<keyword evidence="1" id="KW-1133">Transmembrane helix</keyword>
<feature type="transmembrane region" description="Helical" evidence="1">
    <location>
        <begin position="6"/>
        <end position="24"/>
    </location>
</feature>
<name>A0ABW5PHB0_9BACL</name>
<dbReference type="RefSeq" id="WP_377604737.1">
    <property type="nucleotide sequence ID" value="NZ_JBHUME010000010.1"/>
</dbReference>
<gene>
    <name evidence="2" type="ORF">ACFSUF_17315</name>
</gene>
<evidence type="ECO:0000313" key="3">
    <source>
        <dbReference type="Proteomes" id="UP001597541"/>
    </source>
</evidence>
<sequence>MNKSNSLIIGASILLGFVILGVFLKLTFSEKSLPTTGDASAVGSYEMIAVNKNNIIIFDKQSGDYWRKFISDSEGPTEWTKEQSPVSNVK</sequence>
<keyword evidence="3" id="KW-1185">Reference proteome</keyword>
<dbReference type="EMBL" id="JBHUME010000010">
    <property type="protein sequence ID" value="MFD2614170.1"/>
    <property type="molecule type" value="Genomic_DNA"/>
</dbReference>
<proteinExistence type="predicted"/>
<dbReference type="Proteomes" id="UP001597541">
    <property type="component" value="Unassembled WGS sequence"/>
</dbReference>